<dbReference type="PROSITE" id="PS51318">
    <property type="entry name" value="TAT"/>
    <property type="match status" value="1"/>
</dbReference>
<dbReference type="GO" id="GO:0004601">
    <property type="term" value="F:peroxidase activity"/>
    <property type="evidence" value="ECO:0007669"/>
    <property type="project" value="UniProtKB-KW"/>
</dbReference>
<comment type="similarity">
    <text evidence="1 4">Belongs to the glutathione peroxidase family.</text>
</comment>
<gene>
    <name evidence="5" type="ORF">DFR43_10398</name>
</gene>
<keyword evidence="6" id="KW-1185">Reference proteome</keyword>
<dbReference type="SUPFAM" id="SSF52833">
    <property type="entry name" value="Thioredoxin-like"/>
    <property type="match status" value="1"/>
</dbReference>
<dbReference type="InterPro" id="IPR029759">
    <property type="entry name" value="GPX_AS"/>
</dbReference>
<dbReference type="Pfam" id="PF00255">
    <property type="entry name" value="GSHPx"/>
    <property type="match status" value="1"/>
</dbReference>
<protein>
    <recommendedName>
        <fullName evidence="4">Glutathione peroxidase</fullName>
    </recommendedName>
</protein>
<organism evidence="5 6">
    <name type="scientific">Tepidicella xavieri</name>
    <dbReference type="NCBI Taxonomy" id="360241"/>
    <lineage>
        <taxon>Bacteria</taxon>
        <taxon>Pseudomonadati</taxon>
        <taxon>Pseudomonadota</taxon>
        <taxon>Betaproteobacteria</taxon>
        <taxon>Burkholderiales</taxon>
        <taxon>Tepidicella</taxon>
    </lineage>
</organism>
<dbReference type="OrthoDB" id="9785502at2"/>
<dbReference type="GO" id="GO:0034599">
    <property type="term" value="P:cellular response to oxidative stress"/>
    <property type="evidence" value="ECO:0007669"/>
    <property type="project" value="TreeGrafter"/>
</dbReference>
<sequence length="217" mass="24533">MRHRSLVRPNVPAPADRWSRRHWLARTGGWLVGAGLLTHAWHARAQATPPAGHAACPALLQHRFERLQDEKLQDLCQYAGQVVLVVNTASFCGFTGQYRGLEALYRQYRNEGLVVLGFPANNFGNQEPGSNQQIAEFCENTFGVQFPMFVKSDVVGPNTNPLFQQLAQITGERPRWNFHKYLISRDGTTVLSYGSMVSPDNRRFRADLQRLLREGRG</sequence>
<dbReference type="PROSITE" id="PS51355">
    <property type="entry name" value="GLUTATHIONE_PEROXID_3"/>
    <property type="match status" value="1"/>
</dbReference>
<dbReference type="CDD" id="cd00340">
    <property type="entry name" value="GSH_Peroxidase"/>
    <property type="match status" value="1"/>
</dbReference>
<dbReference type="AlphaFoldDB" id="A0A4R6UM92"/>
<reference evidence="5 6" key="1">
    <citation type="submission" date="2019-03" db="EMBL/GenBank/DDBJ databases">
        <title>Genomic Encyclopedia of Type Strains, Phase IV (KMG-IV): sequencing the most valuable type-strain genomes for metagenomic binning, comparative biology and taxonomic classification.</title>
        <authorList>
            <person name="Goeker M."/>
        </authorList>
    </citation>
    <scope>NUCLEOTIDE SEQUENCE [LARGE SCALE GENOMIC DNA]</scope>
    <source>
        <strain evidence="5 6">DSM 19605</strain>
    </source>
</reference>
<dbReference type="RefSeq" id="WP_133595954.1">
    <property type="nucleotide sequence ID" value="NZ_SNYL01000003.1"/>
</dbReference>
<evidence type="ECO:0000256" key="1">
    <source>
        <dbReference type="ARBA" id="ARBA00006926"/>
    </source>
</evidence>
<dbReference type="PRINTS" id="PR01011">
    <property type="entry name" value="GLUTPROXDASE"/>
</dbReference>
<evidence type="ECO:0000256" key="3">
    <source>
        <dbReference type="ARBA" id="ARBA00023002"/>
    </source>
</evidence>
<dbReference type="PROSITE" id="PS00460">
    <property type="entry name" value="GLUTATHIONE_PEROXID_1"/>
    <property type="match status" value="1"/>
</dbReference>
<proteinExistence type="inferred from homology"/>
<evidence type="ECO:0000256" key="4">
    <source>
        <dbReference type="RuleBase" id="RU000499"/>
    </source>
</evidence>
<evidence type="ECO:0000313" key="6">
    <source>
        <dbReference type="Proteomes" id="UP000295510"/>
    </source>
</evidence>
<dbReference type="Gene3D" id="3.40.30.10">
    <property type="entry name" value="Glutaredoxin"/>
    <property type="match status" value="1"/>
</dbReference>
<dbReference type="InterPro" id="IPR036249">
    <property type="entry name" value="Thioredoxin-like_sf"/>
</dbReference>
<keyword evidence="3 4" id="KW-0560">Oxidoreductase</keyword>
<name>A0A4R6UM92_9BURK</name>
<evidence type="ECO:0000256" key="2">
    <source>
        <dbReference type="ARBA" id="ARBA00022559"/>
    </source>
</evidence>
<evidence type="ECO:0000313" key="5">
    <source>
        <dbReference type="EMBL" id="TDQ44354.1"/>
    </source>
</evidence>
<dbReference type="InterPro" id="IPR000889">
    <property type="entry name" value="Glutathione_peroxidase"/>
</dbReference>
<accession>A0A4R6UM92</accession>
<dbReference type="Proteomes" id="UP000295510">
    <property type="component" value="Unassembled WGS sequence"/>
</dbReference>
<dbReference type="PANTHER" id="PTHR11592">
    <property type="entry name" value="GLUTATHIONE PEROXIDASE"/>
    <property type="match status" value="1"/>
</dbReference>
<comment type="caution">
    <text evidence="5">The sequence shown here is derived from an EMBL/GenBank/DDBJ whole genome shotgun (WGS) entry which is preliminary data.</text>
</comment>
<keyword evidence="2 4" id="KW-0575">Peroxidase</keyword>
<dbReference type="PANTHER" id="PTHR11592:SF44">
    <property type="entry name" value="GLUTATHIONE PEROXIDASE"/>
    <property type="match status" value="1"/>
</dbReference>
<dbReference type="InterPro" id="IPR006311">
    <property type="entry name" value="TAT_signal"/>
</dbReference>
<dbReference type="EMBL" id="SNYL01000003">
    <property type="protein sequence ID" value="TDQ44354.1"/>
    <property type="molecule type" value="Genomic_DNA"/>
</dbReference>